<gene>
    <name evidence="3" type="ORF">C7Y71_004140</name>
</gene>
<dbReference type="GO" id="GO:0003676">
    <property type="term" value="F:nucleic acid binding"/>
    <property type="evidence" value="ECO:0007669"/>
    <property type="project" value="InterPro"/>
</dbReference>
<accession>A0A5P8E5N2</accession>
<reference evidence="3 4" key="1">
    <citation type="submission" date="2018-11" db="EMBL/GenBank/DDBJ databases">
        <authorList>
            <person name="Na S.W."/>
            <person name="Baik M."/>
        </authorList>
    </citation>
    <scope>NUCLEOTIDE SEQUENCE [LARGE SCALE GENOMIC DNA]</scope>
    <source>
        <strain evidence="3 4">E39</strain>
    </source>
</reference>
<feature type="domain" description="YhcG N-terminal" evidence="2">
    <location>
        <begin position="21"/>
        <end position="157"/>
    </location>
</feature>
<evidence type="ECO:0000313" key="4">
    <source>
        <dbReference type="Proteomes" id="UP000249375"/>
    </source>
</evidence>
<keyword evidence="4" id="KW-1185">Reference proteome</keyword>
<dbReference type="OrthoDB" id="9801263at2"/>
<evidence type="ECO:0000259" key="2">
    <source>
        <dbReference type="Pfam" id="PF17761"/>
    </source>
</evidence>
<dbReference type="PANTHER" id="PTHR30547">
    <property type="entry name" value="UNCHARACTERIZED PROTEIN YHCG-RELATED"/>
    <property type="match status" value="1"/>
</dbReference>
<dbReference type="InterPro" id="IPR009362">
    <property type="entry name" value="YhcG_C"/>
</dbReference>
<dbReference type="InterPro" id="IPR011856">
    <property type="entry name" value="tRNA_endonuc-like_dom_sf"/>
</dbReference>
<dbReference type="REBASE" id="364089">
    <property type="entry name" value="S.AspE39ORF4140P"/>
</dbReference>
<protein>
    <submittedName>
        <fullName evidence="3">DUF1016 domain-containing protein</fullName>
    </submittedName>
</protein>
<name>A0A5P8E5N2_9BACT</name>
<dbReference type="Pfam" id="PF06250">
    <property type="entry name" value="YhcG_C"/>
    <property type="match status" value="1"/>
</dbReference>
<dbReference type="KEGG" id="alq:C7Y71_004140"/>
<dbReference type="RefSeq" id="WP_111898451.1">
    <property type="nucleotide sequence ID" value="NZ_CP033459.1"/>
</dbReference>
<dbReference type="Pfam" id="PF17761">
    <property type="entry name" value="DUF1016_N"/>
    <property type="match status" value="1"/>
</dbReference>
<dbReference type="Gene3D" id="3.40.1350.10">
    <property type="match status" value="1"/>
</dbReference>
<feature type="domain" description="YhcG PDDEXK nuclease" evidence="1">
    <location>
        <begin position="186"/>
        <end position="330"/>
    </location>
</feature>
<evidence type="ECO:0000259" key="1">
    <source>
        <dbReference type="Pfam" id="PF06250"/>
    </source>
</evidence>
<dbReference type="InterPro" id="IPR053148">
    <property type="entry name" value="PD-DEXK-like_domain"/>
</dbReference>
<dbReference type="AlphaFoldDB" id="A0A5P8E5N2"/>
<dbReference type="PANTHER" id="PTHR30547:SF5">
    <property type="entry name" value="NUCLEASE YHCG-RELATED"/>
    <property type="match status" value="1"/>
</dbReference>
<evidence type="ECO:0000313" key="3">
    <source>
        <dbReference type="EMBL" id="QFQ12271.1"/>
    </source>
</evidence>
<organism evidence="3 4">
    <name type="scientific">Pseudoprevotella muciniphila</name>
    <dbReference type="NCBI Taxonomy" id="2133944"/>
    <lineage>
        <taxon>Bacteria</taxon>
        <taxon>Pseudomonadati</taxon>
        <taxon>Bacteroidota</taxon>
        <taxon>Bacteroidia</taxon>
        <taxon>Bacteroidales</taxon>
        <taxon>Prevotellaceae</taxon>
        <taxon>Pseudoprevotella</taxon>
    </lineage>
</organism>
<sequence length="351" mass="41589">MNKNSIENFGKVLSRTLILDLRQIIEQARNHIAATANYELTMMYWHIGERINRDILDKKRAEYGKQIIESLSQQLQVEYGKKGFETRNIRRMMQFATLFPEEQIVSQVATQLTWSHFIEVLHIKNDIQREFYITLAASERWGRNRLRKEIDSMLFERTAISDKPEEYIKKELSNLRDNNKISPDLIFKSPYFLEFTGLTGMYSEKDLEESLVAHLEQFIIELGNGFSFIARQKRMIIDGEDFYLDLLFYHRRLHRLIAIDLKLGRFKAQYKGQMELYLRWLEKNEMEKGEETPLGLLLCTEGGEEQIELLQLDKSGIKVAQYMTELPPREILMRQIRESLKATKARLENYE</sequence>
<proteinExistence type="predicted"/>
<dbReference type="InterPro" id="IPR041527">
    <property type="entry name" value="YhcG_N"/>
</dbReference>
<dbReference type="Proteomes" id="UP000249375">
    <property type="component" value="Chromosome"/>
</dbReference>
<dbReference type="EMBL" id="CP033459">
    <property type="protein sequence ID" value="QFQ12271.1"/>
    <property type="molecule type" value="Genomic_DNA"/>
</dbReference>